<organism evidence="1 2">
    <name type="scientific">Limosilactobacillus mucosae</name>
    <name type="common">Lactobacillus mucosae</name>
    <dbReference type="NCBI Taxonomy" id="97478"/>
    <lineage>
        <taxon>Bacteria</taxon>
        <taxon>Bacillati</taxon>
        <taxon>Bacillota</taxon>
        <taxon>Bacilli</taxon>
        <taxon>Lactobacillales</taxon>
        <taxon>Lactobacillaceae</taxon>
        <taxon>Limosilactobacillus</taxon>
    </lineage>
</organism>
<reference evidence="1 2" key="1">
    <citation type="submission" date="2019-06" db="EMBL/GenBank/DDBJ databases">
        <authorList>
            <person name="Rodrigo-Torres L."/>
            <person name="Arahal R. D."/>
            <person name="Lucena T."/>
        </authorList>
    </citation>
    <scope>NUCLEOTIDE SEQUENCE [LARGE SCALE GENOMIC DNA]</scope>
    <source>
        <strain evidence="1 2">INIA P508</strain>
    </source>
</reference>
<name>A0A4Q0CTU1_LIMMU</name>
<gene>
    <name evidence="1" type="ORF">LMUP508_01047</name>
</gene>
<dbReference type="EMBL" id="CABFNH010000012">
    <property type="protein sequence ID" value="VTZ90111.1"/>
    <property type="molecule type" value="Genomic_DNA"/>
</dbReference>
<proteinExistence type="predicted"/>
<sequence length="112" mass="13287">MIRQLIMEFIILIGYGMLERLTIKLFKLPKQRSTWLWATLLMVLSFWNLGFYWYCYVLIVWMLLSIGLIFLQLAAAHQFIYRQYWPAFWRVTLVVSVAAFLVSLAGSYLPVV</sequence>
<evidence type="ECO:0000313" key="1">
    <source>
        <dbReference type="EMBL" id="VTZ90111.1"/>
    </source>
</evidence>
<dbReference type="Proteomes" id="UP000365705">
    <property type="component" value="Unassembled WGS sequence"/>
</dbReference>
<evidence type="ECO:0000313" key="2">
    <source>
        <dbReference type="Proteomes" id="UP000365705"/>
    </source>
</evidence>
<protein>
    <submittedName>
        <fullName evidence="1">Uncharacterized protein</fullName>
    </submittedName>
</protein>
<dbReference type="GeneID" id="57113722"/>
<dbReference type="RefSeq" id="WP_045025452.1">
    <property type="nucleotide sequence ID" value="NZ_CABFNH010000012.1"/>
</dbReference>
<accession>A0A4Q0CTU1</accession>
<dbReference type="AlphaFoldDB" id="A0A4Q0CTU1"/>